<proteinExistence type="inferred from homology"/>
<dbReference type="Pfam" id="PF04519">
    <property type="entry name" value="Bactofilin"/>
    <property type="match status" value="1"/>
</dbReference>
<dbReference type="InterPro" id="IPR007607">
    <property type="entry name" value="BacA/B"/>
</dbReference>
<comment type="caution">
    <text evidence="3">The sequence shown here is derived from an EMBL/GenBank/DDBJ whole genome shotgun (WGS) entry which is preliminary data.</text>
</comment>
<accession>A0A917F9M6</accession>
<dbReference type="RefSeq" id="WP_188662423.1">
    <property type="nucleotide sequence ID" value="NZ_BMHV01000006.1"/>
</dbReference>
<evidence type="ECO:0000256" key="2">
    <source>
        <dbReference type="SAM" id="MobiDB-lite"/>
    </source>
</evidence>
<name>A0A917F9M6_9PROT</name>
<evidence type="ECO:0000313" key="4">
    <source>
        <dbReference type="Proteomes" id="UP000632498"/>
    </source>
</evidence>
<gene>
    <name evidence="3" type="ORF">GCM10011332_10310</name>
</gene>
<reference evidence="3" key="2">
    <citation type="submission" date="2020-09" db="EMBL/GenBank/DDBJ databases">
        <authorList>
            <person name="Sun Q."/>
            <person name="Zhou Y."/>
        </authorList>
    </citation>
    <scope>NUCLEOTIDE SEQUENCE</scope>
    <source>
        <strain evidence="3">CGMCC 1.15254</strain>
    </source>
</reference>
<dbReference type="Proteomes" id="UP000632498">
    <property type="component" value="Unassembled WGS sequence"/>
</dbReference>
<sequence length="212" mass="22563">MFGRNKNGDKASTETKTEQPAAQTNNEDKVEQLPPLKPFSSKGTHTPAPPSKPAVPNAASSGSSPGYRPDIAARRLMDIPGATPRRGDQRNYQDPRTLTVGREISLSGEITACETLVVEGNVDAKITDARVLDVSSHGVYTGSAHVEEAYISGVFDGELYAYKTLTVRSGGRVKGNVRYGRIVIEEGGEISGSMATLSPDEIAAARNDDSKT</sequence>
<dbReference type="EMBL" id="BMHV01000006">
    <property type="protein sequence ID" value="GGF58673.1"/>
    <property type="molecule type" value="Genomic_DNA"/>
</dbReference>
<dbReference type="PANTHER" id="PTHR35024:SF4">
    <property type="entry name" value="POLYMER-FORMING CYTOSKELETAL PROTEIN"/>
    <property type="match status" value="1"/>
</dbReference>
<evidence type="ECO:0000313" key="3">
    <source>
        <dbReference type="EMBL" id="GGF58673.1"/>
    </source>
</evidence>
<reference evidence="3" key="1">
    <citation type="journal article" date="2014" name="Int. J. Syst. Evol. Microbiol.">
        <title>Complete genome sequence of Corynebacterium casei LMG S-19264T (=DSM 44701T), isolated from a smear-ripened cheese.</title>
        <authorList>
            <consortium name="US DOE Joint Genome Institute (JGI-PGF)"/>
            <person name="Walter F."/>
            <person name="Albersmeier A."/>
            <person name="Kalinowski J."/>
            <person name="Ruckert C."/>
        </authorList>
    </citation>
    <scope>NUCLEOTIDE SEQUENCE</scope>
    <source>
        <strain evidence="3">CGMCC 1.15254</strain>
    </source>
</reference>
<organism evidence="3 4">
    <name type="scientific">Terasakiella brassicae</name>
    <dbReference type="NCBI Taxonomy" id="1634917"/>
    <lineage>
        <taxon>Bacteria</taxon>
        <taxon>Pseudomonadati</taxon>
        <taxon>Pseudomonadota</taxon>
        <taxon>Alphaproteobacteria</taxon>
        <taxon>Rhodospirillales</taxon>
        <taxon>Terasakiellaceae</taxon>
        <taxon>Terasakiella</taxon>
    </lineage>
</organism>
<feature type="compositionally biased region" description="Basic and acidic residues" evidence="2">
    <location>
        <begin position="1"/>
        <end position="17"/>
    </location>
</feature>
<evidence type="ECO:0008006" key="5">
    <source>
        <dbReference type="Google" id="ProtNLM"/>
    </source>
</evidence>
<dbReference type="AlphaFoldDB" id="A0A917F9M6"/>
<dbReference type="PANTHER" id="PTHR35024">
    <property type="entry name" value="HYPOTHETICAL CYTOSOLIC PROTEIN"/>
    <property type="match status" value="1"/>
</dbReference>
<evidence type="ECO:0000256" key="1">
    <source>
        <dbReference type="ARBA" id="ARBA00044755"/>
    </source>
</evidence>
<comment type="similarity">
    <text evidence="1">Belongs to the bactofilin family.</text>
</comment>
<protein>
    <recommendedName>
        <fullName evidence="5">Cell shape determination protein CcmA</fullName>
    </recommendedName>
</protein>
<feature type="region of interest" description="Disordered" evidence="2">
    <location>
        <begin position="1"/>
        <end position="70"/>
    </location>
</feature>
<keyword evidence="4" id="KW-1185">Reference proteome</keyword>